<evidence type="ECO:0000313" key="11">
    <source>
        <dbReference type="Proteomes" id="UP000077202"/>
    </source>
</evidence>
<protein>
    <recommendedName>
        <fullName evidence="7">Vacuolar protein 8</fullName>
    </recommendedName>
</protein>
<evidence type="ECO:0000256" key="7">
    <source>
        <dbReference type="ARBA" id="ARBA00026209"/>
    </source>
</evidence>
<evidence type="ECO:0000256" key="1">
    <source>
        <dbReference type="ARBA" id="ARBA00004592"/>
    </source>
</evidence>
<proteinExistence type="inferred from homology"/>
<dbReference type="Gene3D" id="1.25.10.10">
    <property type="entry name" value="Leucine-rich Repeat Variant"/>
    <property type="match status" value="1"/>
</dbReference>
<dbReference type="PANTHER" id="PTHR47249">
    <property type="entry name" value="VACUOLAR PROTEIN 8"/>
    <property type="match status" value="1"/>
</dbReference>
<sequence length="1030" mass="114546">MALSELTSMGSVIITLGSKIQTLGGEWYKPSGAWASFPRQLEHLRRKHLDLVSNLSRHVMLQESCDPKLIDQMLYVRSLLESEVSKLKTQKRARCSGCFPKLSLIPFPEPVLRSVQGVITMFDGLIATFRPREDIPRSVLRASPRLIQQMAPPLPKDSRHVHYEVLESGVCQALEDPSKPAVILLHGDGGQGKTVAARNIAAYYREKAKAPAPAASGEESFSFEHVAFVECGPEADSAAKHFEVLRDMGIEGEVSPGEEQGTYGRGGDVSIRHQLAGLLKDKAVLIILDDVCDTDILQSFVDLFGTGVKCLVTTQDESLWLDSYMIEMTVGPDDARRILASHVGLPGQVIPFHLKAGAVEKRGLCRPDHVKFGWLRIGIVDLVDSMREIADRLDSHRELDRKLSRSLNGLGFRAERWVVIWADQGSAVVLGDIQEIADRLIDETEAHPLALATLANAISTRRASDIQEWVDAERDVLKLLHYVEETAPNLNKKYPRTFWASMKVCVGSMPEEAQKLLLLAAMCEGPSVPEEVLRIMCESTKLLGGAAFNKLRNDLEQKSLVVIETQVLPWADAISQLTQRRWSLHRLQKQFLRHEMSQEAEAFAAMFLGESGGDDTDALDSEDAKLFKVLCALYFEKSLAKRAAAKWGISFKNFSERRRLAIEPLAWLIQNHSDQSSYLMARKVLLEYICNEQAEDKDVARLLRMPRSAAATCWALETMWWITEQATVGAEEQSVLAALVHLLGEGVDRNSREKALRVLTEAEIVNLYTQQALATRVFNFLASEEDNKARIVDFPFALDALVRCILKDDAVASPELQAHAAVTVAIVARANATQTKRKTVEFPGVLGGLVKLLNKDEAPHAQQCAASALAYLSVNVGEHNNRRIAQYPYALSGLVNLLFKDQSPGAQMWAAWALTNLSVEEKNRRDIVDFPYALPRFVRLLGKDESPDVQKWCASALAMLALDEQCNRKIAEFPDALAALVNLLYKDKALQVQTWAAWALSNLSADPQTMAQISKFPDAVRRIKELTLQP</sequence>
<dbReference type="InterPro" id="IPR016024">
    <property type="entry name" value="ARM-type_fold"/>
</dbReference>
<dbReference type="Proteomes" id="UP000077202">
    <property type="component" value="Unassembled WGS sequence"/>
</dbReference>
<evidence type="ECO:0000313" key="10">
    <source>
        <dbReference type="EMBL" id="OAE28560.1"/>
    </source>
</evidence>
<dbReference type="PANTHER" id="PTHR47249:SF1">
    <property type="entry name" value="VACUOLAR PROTEIN 8"/>
    <property type="match status" value="1"/>
</dbReference>
<feature type="repeat" description="ARM" evidence="8">
    <location>
        <begin position="975"/>
        <end position="1008"/>
    </location>
</feature>
<evidence type="ECO:0000256" key="6">
    <source>
        <dbReference type="ARBA" id="ARBA00023288"/>
    </source>
</evidence>
<evidence type="ECO:0000256" key="8">
    <source>
        <dbReference type="PROSITE-ProRule" id="PRU00259"/>
    </source>
</evidence>
<keyword evidence="5" id="KW-0472">Membrane</keyword>
<dbReference type="PROSITE" id="PS50176">
    <property type="entry name" value="ARM_REPEAT"/>
    <property type="match status" value="1"/>
</dbReference>
<dbReference type="SUPFAM" id="SSF52540">
    <property type="entry name" value="P-loop containing nucleoside triphosphate hydrolases"/>
    <property type="match status" value="1"/>
</dbReference>
<dbReference type="Pfam" id="PF13646">
    <property type="entry name" value="HEAT_2"/>
    <property type="match status" value="1"/>
</dbReference>
<reference evidence="10" key="1">
    <citation type="submission" date="2016-03" db="EMBL/GenBank/DDBJ databases">
        <title>Mechanisms controlling the formation of the plant cell surface in tip-growing cells are functionally conserved among land plants.</title>
        <authorList>
            <person name="Honkanen S."/>
            <person name="Jones V.A."/>
            <person name="Morieri G."/>
            <person name="Champion C."/>
            <person name="Hetherington A.J."/>
            <person name="Kelly S."/>
            <person name="Saint-Marcoux D."/>
            <person name="Proust H."/>
            <person name="Prescott H."/>
            <person name="Dolan L."/>
        </authorList>
    </citation>
    <scope>NUCLEOTIDE SEQUENCE [LARGE SCALE GENOMIC DNA]</scope>
    <source>
        <tissue evidence="10">Whole gametophyte</tissue>
    </source>
</reference>
<evidence type="ECO:0000256" key="4">
    <source>
        <dbReference type="ARBA" id="ARBA00022737"/>
    </source>
</evidence>
<dbReference type="InterPro" id="IPR002182">
    <property type="entry name" value="NB-ARC"/>
</dbReference>
<dbReference type="GO" id="GO:0043531">
    <property type="term" value="F:ADP binding"/>
    <property type="evidence" value="ECO:0007669"/>
    <property type="project" value="InterPro"/>
</dbReference>
<dbReference type="SMART" id="SM00185">
    <property type="entry name" value="ARM"/>
    <property type="match status" value="5"/>
</dbReference>
<dbReference type="Gene3D" id="3.40.50.300">
    <property type="entry name" value="P-loop containing nucleotide triphosphate hydrolases"/>
    <property type="match status" value="1"/>
</dbReference>
<dbReference type="GO" id="GO:0005774">
    <property type="term" value="C:vacuolar membrane"/>
    <property type="evidence" value="ECO:0007669"/>
    <property type="project" value="UniProtKB-SubCell"/>
</dbReference>
<dbReference type="SUPFAM" id="SSF48371">
    <property type="entry name" value="ARM repeat"/>
    <property type="match status" value="1"/>
</dbReference>
<dbReference type="InterPro" id="IPR045156">
    <property type="entry name" value="Vac8"/>
</dbReference>
<dbReference type="InterPro" id="IPR027417">
    <property type="entry name" value="P-loop_NTPase"/>
</dbReference>
<gene>
    <name evidence="10" type="ORF">AXG93_2175s1430</name>
</gene>
<keyword evidence="6" id="KW-0449">Lipoprotein</keyword>
<organism evidence="10 11">
    <name type="scientific">Marchantia polymorpha subsp. ruderalis</name>
    <dbReference type="NCBI Taxonomy" id="1480154"/>
    <lineage>
        <taxon>Eukaryota</taxon>
        <taxon>Viridiplantae</taxon>
        <taxon>Streptophyta</taxon>
        <taxon>Embryophyta</taxon>
        <taxon>Marchantiophyta</taxon>
        <taxon>Marchantiopsida</taxon>
        <taxon>Marchantiidae</taxon>
        <taxon>Marchantiales</taxon>
        <taxon>Marchantiaceae</taxon>
        <taxon>Marchantia</taxon>
    </lineage>
</organism>
<dbReference type="InterPro" id="IPR011989">
    <property type="entry name" value="ARM-like"/>
</dbReference>
<comment type="subcellular location">
    <subcellularLocation>
        <location evidence="1">Vacuole membrane</location>
        <topology evidence="1">Lipid-anchor</topology>
    </subcellularLocation>
</comment>
<evidence type="ECO:0000256" key="2">
    <source>
        <dbReference type="ARBA" id="ARBA00005462"/>
    </source>
</evidence>
<name>A0A176W650_MARPO</name>
<dbReference type="EMBL" id="LVLJ01001709">
    <property type="protein sequence ID" value="OAE28560.1"/>
    <property type="molecule type" value="Genomic_DNA"/>
</dbReference>
<keyword evidence="3" id="KW-0926">Vacuole</keyword>
<keyword evidence="4" id="KW-0677">Repeat</keyword>
<comment type="caution">
    <text evidence="10">The sequence shown here is derived from an EMBL/GenBank/DDBJ whole genome shotgun (WGS) entry which is preliminary data.</text>
</comment>
<evidence type="ECO:0000256" key="3">
    <source>
        <dbReference type="ARBA" id="ARBA00022554"/>
    </source>
</evidence>
<dbReference type="AlphaFoldDB" id="A0A176W650"/>
<dbReference type="Pfam" id="PF00931">
    <property type="entry name" value="NB-ARC"/>
    <property type="match status" value="1"/>
</dbReference>
<feature type="domain" description="NB-ARC" evidence="9">
    <location>
        <begin position="171"/>
        <end position="319"/>
    </location>
</feature>
<dbReference type="GO" id="GO:0043495">
    <property type="term" value="F:protein-membrane adaptor activity"/>
    <property type="evidence" value="ECO:0007669"/>
    <property type="project" value="InterPro"/>
</dbReference>
<keyword evidence="11" id="KW-1185">Reference proteome</keyword>
<accession>A0A176W650</accession>
<dbReference type="InterPro" id="IPR000225">
    <property type="entry name" value="Armadillo"/>
</dbReference>
<dbReference type="GO" id="GO:0071562">
    <property type="term" value="P:nucleus-vacuole junction assembly"/>
    <property type="evidence" value="ECO:0007669"/>
    <property type="project" value="InterPro"/>
</dbReference>
<evidence type="ECO:0000259" key="9">
    <source>
        <dbReference type="Pfam" id="PF00931"/>
    </source>
</evidence>
<comment type="similarity">
    <text evidence="2">Belongs to the beta-catenin family.</text>
</comment>
<evidence type="ECO:0000256" key="5">
    <source>
        <dbReference type="ARBA" id="ARBA00023136"/>
    </source>
</evidence>